<dbReference type="PANTHER" id="PTHR43584">
    <property type="entry name" value="NUCLEOTIDYL TRANSFERASE"/>
    <property type="match status" value="1"/>
</dbReference>
<organism evidence="4">
    <name type="scientific">marine metagenome</name>
    <dbReference type="NCBI Taxonomy" id="408172"/>
    <lineage>
        <taxon>unclassified sequences</taxon>
        <taxon>metagenomes</taxon>
        <taxon>ecological metagenomes</taxon>
    </lineage>
</organism>
<dbReference type="GO" id="GO:0016779">
    <property type="term" value="F:nucleotidyltransferase activity"/>
    <property type="evidence" value="ECO:0007669"/>
    <property type="project" value="UniProtKB-KW"/>
</dbReference>
<dbReference type="CDD" id="cd02523">
    <property type="entry name" value="PC_cytidylyltransferase"/>
    <property type="match status" value="1"/>
</dbReference>
<evidence type="ECO:0000259" key="3">
    <source>
        <dbReference type="Pfam" id="PF00483"/>
    </source>
</evidence>
<dbReference type="EMBL" id="UINC01002957">
    <property type="protein sequence ID" value="SVA01971.1"/>
    <property type="molecule type" value="Genomic_DNA"/>
</dbReference>
<keyword evidence="1" id="KW-0808">Transferase</keyword>
<gene>
    <name evidence="4" type="ORF">METZ01_LOCUS54825</name>
</gene>
<dbReference type="AlphaFoldDB" id="A0A381SF77"/>
<dbReference type="InterPro" id="IPR029044">
    <property type="entry name" value="Nucleotide-diphossugar_trans"/>
</dbReference>
<protein>
    <recommendedName>
        <fullName evidence="3">Nucleotidyl transferase domain-containing protein</fullName>
    </recommendedName>
</protein>
<dbReference type="SUPFAM" id="SSF53448">
    <property type="entry name" value="Nucleotide-diphospho-sugar transferases"/>
    <property type="match status" value="1"/>
</dbReference>
<dbReference type="PANTHER" id="PTHR43584:SF8">
    <property type="entry name" value="N-ACETYLMURAMATE ALPHA-1-PHOSPHATE URIDYLYLTRANSFERASE"/>
    <property type="match status" value="1"/>
</dbReference>
<name>A0A381SF77_9ZZZZ</name>
<keyword evidence="2" id="KW-0548">Nucleotidyltransferase</keyword>
<sequence>MTSSSSKISTAVILAAGMGIRLRNVTGLLPKGLLKIGGNSLIHRSLESLKNEGIDRAVIVTGFQESLYHEHLQQQADIPELEFVHSKQFEETGSMHSLFVAKNYLQEDFLLLESDLLYESRALPSVINFEGPDVVLASGETGSGDEVYIYGKKYEKQPGTITSGSIVRGEIAAISKKPFPGLSVQGELVGISKISLKLLNRMCEYHEAHLELPCSRHYEECISDICSKTEIPFLRVGDLVWTEIDDQSHYNRALKEILPKLI</sequence>
<dbReference type="InterPro" id="IPR005835">
    <property type="entry name" value="NTP_transferase_dom"/>
</dbReference>
<dbReference type="Pfam" id="PF00483">
    <property type="entry name" value="NTP_transferase"/>
    <property type="match status" value="1"/>
</dbReference>
<evidence type="ECO:0000256" key="1">
    <source>
        <dbReference type="ARBA" id="ARBA00022679"/>
    </source>
</evidence>
<dbReference type="InterPro" id="IPR050065">
    <property type="entry name" value="GlmU-like"/>
</dbReference>
<reference evidence="4" key="1">
    <citation type="submission" date="2018-05" db="EMBL/GenBank/DDBJ databases">
        <authorList>
            <person name="Lanie J.A."/>
            <person name="Ng W.-L."/>
            <person name="Kazmierczak K.M."/>
            <person name="Andrzejewski T.M."/>
            <person name="Davidsen T.M."/>
            <person name="Wayne K.J."/>
            <person name="Tettelin H."/>
            <person name="Glass J.I."/>
            <person name="Rusch D."/>
            <person name="Podicherti R."/>
            <person name="Tsui H.-C.T."/>
            <person name="Winkler M.E."/>
        </authorList>
    </citation>
    <scope>NUCLEOTIDE SEQUENCE</scope>
</reference>
<dbReference type="Gene3D" id="3.90.550.10">
    <property type="entry name" value="Spore Coat Polysaccharide Biosynthesis Protein SpsA, Chain A"/>
    <property type="match status" value="1"/>
</dbReference>
<proteinExistence type="predicted"/>
<evidence type="ECO:0000256" key="2">
    <source>
        <dbReference type="ARBA" id="ARBA00022695"/>
    </source>
</evidence>
<feature type="domain" description="Nucleotidyl transferase" evidence="3">
    <location>
        <begin position="11"/>
        <end position="125"/>
    </location>
</feature>
<evidence type="ECO:0000313" key="4">
    <source>
        <dbReference type="EMBL" id="SVA01971.1"/>
    </source>
</evidence>
<accession>A0A381SF77</accession>